<reference evidence="1" key="1">
    <citation type="journal article" date="2020" name="mSystems">
        <title>Genome- and Community-Level Interaction Insights into Carbon Utilization and Element Cycling Functions of Hydrothermarchaeota in Hydrothermal Sediment.</title>
        <authorList>
            <person name="Zhou Z."/>
            <person name="Liu Y."/>
            <person name="Xu W."/>
            <person name="Pan J."/>
            <person name="Luo Z.H."/>
            <person name="Li M."/>
        </authorList>
    </citation>
    <scope>NUCLEOTIDE SEQUENCE [LARGE SCALE GENOMIC DNA]</scope>
    <source>
        <strain evidence="1">SpSt-114</strain>
    </source>
</reference>
<dbReference type="SUPFAM" id="SSF143602">
    <property type="entry name" value="STIV B116-like"/>
    <property type="match status" value="1"/>
</dbReference>
<dbReference type="AlphaFoldDB" id="A0A7C5X245"/>
<sequence>MVYITNAFSLSMLGALPPAGRTIKVRPLTLEEVKSLLQGGEFVSAVGHPSTAEVISALLGVEVAPNRVAITLGPGDRVVVFQLAVRLAEGQILSQEEVLALYQEGKASFFEVEVVG</sequence>
<proteinExistence type="predicted"/>
<comment type="caution">
    <text evidence="1">The sequence shown here is derived from an EMBL/GenBank/DDBJ whole genome shotgun (WGS) entry which is preliminary data.</text>
</comment>
<gene>
    <name evidence="1" type="ORF">ENN04_07575</name>
</gene>
<dbReference type="EMBL" id="DSAC01000095">
    <property type="protein sequence ID" value="HHO74471.1"/>
    <property type="molecule type" value="Genomic_DNA"/>
</dbReference>
<accession>A0A7C5X245</accession>
<organism evidence="1">
    <name type="scientific">Thermocrinis ruber</name>
    <dbReference type="NCBI Taxonomy" id="75906"/>
    <lineage>
        <taxon>Bacteria</taxon>
        <taxon>Pseudomonadati</taxon>
        <taxon>Aquificota</taxon>
        <taxon>Aquificia</taxon>
        <taxon>Aquificales</taxon>
        <taxon>Aquificaceae</taxon>
        <taxon>Thermocrinis</taxon>
    </lineage>
</organism>
<dbReference type="Pfam" id="PF08960">
    <property type="entry name" value="STIV_B116-like"/>
    <property type="match status" value="1"/>
</dbReference>
<dbReference type="InterPro" id="IPR015055">
    <property type="entry name" value="STIV_B116-like"/>
</dbReference>
<protein>
    <submittedName>
        <fullName evidence="1">DUF1874 domain-containing protein</fullName>
    </submittedName>
</protein>
<dbReference type="InterPro" id="IPR037236">
    <property type="entry name" value="STIV_B116-like_sf"/>
</dbReference>
<dbReference type="Gene3D" id="3.40.50.11170">
    <property type="entry name" value="Uncharacterised protein PF08960, DUF1874"/>
    <property type="match status" value="1"/>
</dbReference>
<evidence type="ECO:0000313" key="1">
    <source>
        <dbReference type="EMBL" id="HHO74471.1"/>
    </source>
</evidence>
<name>A0A7C5X245_9AQUI</name>